<organism evidence="2 3">
    <name type="scientific">Pristionchus fissidentatus</name>
    <dbReference type="NCBI Taxonomy" id="1538716"/>
    <lineage>
        <taxon>Eukaryota</taxon>
        <taxon>Metazoa</taxon>
        <taxon>Ecdysozoa</taxon>
        <taxon>Nematoda</taxon>
        <taxon>Chromadorea</taxon>
        <taxon>Rhabditida</taxon>
        <taxon>Rhabditina</taxon>
        <taxon>Diplogasteromorpha</taxon>
        <taxon>Diplogasteroidea</taxon>
        <taxon>Neodiplogasteridae</taxon>
        <taxon>Pristionchus</taxon>
    </lineage>
</organism>
<feature type="compositionally biased region" description="Low complexity" evidence="1">
    <location>
        <begin position="163"/>
        <end position="186"/>
    </location>
</feature>
<dbReference type="AlphaFoldDB" id="A0AAV5USE7"/>
<feature type="region of interest" description="Disordered" evidence="1">
    <location>
        <begin position="41"/>
        <end position="89"/>
    </location>
</feature>
<feature type="region of interest" description="Disordered" evidence="1">
    <location>
        <begin position="409"/>
        <end position="498"/>
    </location>
</feature>
<reference evidence="2" key="1">
    <citation type="submission" date="2023-10" db="EMBL/GenBank/DDBJ databases">
        <title>Genome assembly of Pristionchus species.</title>
        <authorList>
            <person name="Yoshida K."/>
            <person name="Sommer R.J."/>
        </authorList>
    </citation>
    <scope>NUCLEOTIDE SEQUENCE</scope>
    <source>
        <strain evidence="2">RS5133</strain>
    </source>
</reference>
<feature type="compositionally biased region" description="Polar residues" evidence="1">
    <location>
        <begin position="412"/>
        <end position="424"/>
    </location>
</feature>
<evidence type="ECO:0000256" key="1">
    <source>
        <dbReference type="SAM" id="MobiDB-lite"/>
    </source>
</evidence>
<feature type="non-terminal residue" evidence="2">
    <location>
        <position position="1"/>
    </location>
</feature>
<evidence type="ECO:0000313" key="2">
    <source>
        <dbReference type="EMBL" id="GMT09162.1"/>
    </source>
</evidence>
<dbReference type="EMBL" id="BTSY01000001">
    <property type="protein sequence ID" value="GMT09162.1"/>
    <property type="molecule type" value="Genomic_DNA"/>
</dbReference>
<feature type="compositionally biased region" description="Pro residues" evidence="1">
    <location>
        <begin position="54"/>
        <end position="63"/>
    </location>
</feature>
<feature type="region of interest" description="Disordered" evidence="1">
    <location>
        <begin position="113"/>
        <end position="186"/>
    </location>
</feature>
<name>A0AAV5USE7_9BILA</name>
<feature type="compositionally biased region" description="Polar residues" evidence="1">
    <location>
        <begin position="41"/>
        <end position="50"/>
    </location>
</feature>
<comment type="caution">
    <text evidence="2">The sequence shown here is derived from an EMBL/GenBank/DDBJ whole genome shotgun (WGS) entry which is preliminary data.</text>
</comment>
<sequence length="510" mass="54695">CCQPPTPAFSAFSQPAFSPSFSQPSYAQGFKSAFNSYTPSFSQDAYSGQQPAPAVAPPPPIPPSNYAQGGLEPFSGKMTSGVATGEGTYTGSAPAAFAKYAKVSKHFEPYPGYVPPPAGPEDNLLPYPHSAPQPPPGESNPPLNLAGLQGLSLGVPPPNQGYPQLVQQPPTYQQTPLPQQQQQQQFSSYVQQPQAGYAQKLVPGQMFNGNSMVPHYQSVIAGDSVPPPPDCSQLSLSSFPHCVENRPGITTSASALACTFEQGTTCRFDASTLNIATISNPNTRKAFSKMMGRSDAPEGGFGYQLIEHPKGDEITIGTAITCQRGNGVLKLSYWLSNPTEIDFKVCTQDHIARSCTQPIAYSSPSSVIVEVVHPNATVFDVEVVVANVMHPLLFVIDSLEYRADLCEDEKQPQTGTASKSSSTGFFDDDAAASSNNSEKDRAPRGEEEGAEGETVTEEKHEEGNRSDRAFHAKPPTLTEQQFQVDPAEYDHEATMPASEDVAYENSVLQF</sequence>
<protein>
    <submittedName>
        <fullName evidence="2">Uncharacterized protein</fullName>
    </submittedName>
</protein>
<feature type="compositionally biased region" description="Polar residues" evidence="1">
    <location>
        <begin position="77"/>
        <end position="89"/>
    </location>
</feature>
<feature type="compositionally biased region" description="Basic and acidic residues" evidence="1">
    <location>
        <begin position="456"/>
        <end position="470"/>
    </location>
</feature>
<gene>
    <name evidence="2" type="ORF">PFISCL1PPCAC_458</name>
</gene>
<feature type="compositionally biased region" description="Pro residues" evidence="1">
    <location>
        <begin position="129"/>
        <end position="139"/>
    </location>
</feature>
<evidence type="ECO:0000313" key="3">
    <source>
        <dbReference type="Proteomes" id="UP001432322"/>
    </source>
</evidence>
<proteinExistence type="predicted"/>
<dbReference type="Proteomes" id="UP001432322">
    <property type="component" value="Unassembled WGS sequence"/>
</dbReference>
<feature type="compositionally biased region" description="Basic and acidic residues" evidence="1">
    <location>
        <begin position="437"/>
        <end position="447"/>
    </location>
</feature>
<accession>A0AAV5USE7</accession>
<keyword evidence="3" id="KW-1185">Reference proteome</keyword>